<organism evidence="1 2">
    <name type="scientific">Dreissena polymorpha</name>
    <name type="common">Zebra mussel</name>
    <name type="synonym">Mytilus polymorpha</name>
    <dbReference type="NCBI Taxonomy" id="45954"/>
    <lineage>
        <taxon>Eukaryota</taxon>
        <taxon>Metazoa</taxon>
        <taxon>Spiralia</taxon>
        <taxon>Lophotrochozoa</taxon>
        <taxon>Mollusca</taxon>
        <taxon>Bivalvia</taxon>
        <taxon>Autobranchia</taxon>
        <taxon>Heteroconchia</taxon>
        <taxon>Euheterodonta</taxon>
        <taxon>Imparidentia</taxon>
        <taxon>Neoheterodontei</taxon>
        <taxon>Myida</taxon>
        <taxon>Dreissenoidea</taxon>
        <taxon>Dreissenidae</taxon>
        <taxon>Dreissena</taxon>
    </lineage>
</organism>
<evidence type="ECO:0000313" key="1">
    <source>
        <dbReference type="EMBL" id="KAH3882592.1"/>
    </source>
</evidence>
<reference evidence="1" key="1">
    <citation type="journal article" date="2019" name="bioRxiv">
        <title>The Genome of the Zebra Mussel, Dreissena polymorpha: A Resource for Invasive Species Research.</title>
        <authorList>
            <person name="McCartney M.A."/>
            <person name="Auch B."/>
            <person name="Kono T."/>
            <person name="Mallez S."/>
            <person name="Zhang Y."/>
            <person name="Obille A."/>
            <person name="Becker A."/>
            <person name="Abrahante J.E."/>
            <person name="Garbe J."/>
            <person name="Badalamenti J.P."/>
            <person name="Herman A."/>
            <person name="Mangelson H."/>
            <person name="Liachko I."/>
            <person name="Sullivan S."/>
            <person name="Sone E.D."/>
            <person name="Koren S."/>
            <person name="Silverstein K.A.T."/>
            <person name="Beckman K.B."/>
            <person name="Gohl D.M."/>
        </authorList>
    </citation>
    <scope>NUCLEOTIDE SEQUENCE</scope>
    <source>
        <strain evidence="1">Duluth1</strain>
        <tissue evidence="1">Whole animal</tissue>
    </source>
</reference>
<dbReference type="Proteomes" id="UP000828390">
    <property type="component" value="Unassembled WGS sequence"/>
</dbReference>
<gene>
    <name evidence="1" type="ORF">DPMN_006534</name>
</gene>
<comment type="caution">
    <text evidence="1">The sequence shown here is derived from an EMBL/GenBank/DDBJ whole genome shotgun (WGS) entry which is preliminary data.</text>
</comment>
<protein>
    <submittedName>
        <fullName evidence="1">Uncharacterized protein</fullName>
    </submittedName>
</protein>
<dbReference type="EMBL" id="JAIWYP010000001">
    <property type="protein sequence ID" value="KAH3882592.1"/>
    <property type="molecule type" value="Genomic_DNA"/>
</dbReference>
<accession>A0A9D4MRM0</accession>
<proteinExistence type="predicted"/>
<sequence>MIQGDQSKTGTIQAIAIIMKIFFGDRLVLYAMGADTAKYLSQQITRRCAADALVKV</sequence>
<dbReference type="AlphaFoldDB" id="A0A9D4MRM0"/>
<keyword evidence="2" id="KW-1185">Reference proteome</keyword>
<reference evidence="1" key="2">
    <citation type="submission" date="2020-11" db="EMBL/GenBank/DDBJ databases">
        <authorList>
            <person name="McCartney M.A."/>
            <person name="Auch B."/>
            <person name="Kono T."/>
            <person name="Mallez S."/>
            <person name="Becker A."/>
            <person name="Gohl D.M."/>
            <person name="Silverstein K.A.T."/>
            <person name="Koren S."/>
            <person name="Bechman K.B."/>
            <person name="Herman A."/>
            <person name="Abrahante J.E."/>
            <person name="Garbe J."/>
        </authorList>
    </citation>
    <scope>NUCLEOTIDE SEQUENCE</scope>
    <source>
        <strain evidence="1">Duluth1</strain>
        <tissue evidence="1">Whole animal</tissue>
    </source>
</reference>
<name>A0A9D4MRM0_DREPO</name>
<evidence type="ECO:0000313" key="2">
    <source>
        <dbReference type="Proteomes" id="UP000828390"/>
    </source>
</evidence>